<dbReference type="Gene3D" id="3.30.70.270">
    <property type="match status" value="1"/>
</dbReference>
<evidence type="ECO:0000313" key="7">
    <source>
        <dbReference type="Proteomes" id="UP000319732"/>
    </source>
</evidence>
<keyword evidence="4" id="KW-0472">Membrane</keyword>
<evidence type="ECO:0000259" key="5">
    <source>
        <dbReference type="PROSITE" id="PS50887"/>
    </source>
</evidence>
<sequence length="360" mass="40060">MQEDASQDTIDHHHPFGEVKAAEENRRIYVTRIVLWVSLGYTLVFASIAYLSEDTGILTFLLSYATALLLSLAILYSTRGYILSAGVATFAICLLFFYLLVSGGVNRTALMWNLSLAPIFVYMWGYRTGTAVACLVGAVAFLLLYTDNSVLQANYDLAAKNRFLPAYGFLVALSAIHDFASFRLQRKFISVSRRLEHIANTDVLTGLKNRRSTQLLLSAGDDTRTIGDNGYAIIIGDIDYFKRVNDSFGHECGDKVLKRVAQCLRDNMRNEDVVARWGGEEFLIILPNTDLVGAKRLADKLCAVVQALEIEYQSHQIKLTMSFGVAASDTVGVDYDSVLRTADKRLYQAKERGRNCVVVT</sequence>
<name>A0A545TVK8_9GAMM</name>
<dbReference type="PROSITE" id="PS50887">
    <property type="entry name" value="GGDEF"/>
    <property type="match status" value="1"/>
</dbReference>
<evidence type="ECO:0000256" key="1">
    <source>
        <dbReference type="ARBA" id="ARBA00001946"/>
    </source>
</evidence>
<dbReference type="Proteomes" id="UP000319732">
    <property type="component" value="Unassembled WGS sequence"/>
</dbReference>
<keyword evidence="4" id="KW-1133">Transmembrane helix</keyword>
<feature type="transmembrane region" description="Helical" evidence="4">
    <location>
        <begin position="166"/>
        <end position="184"/>
    </location>
</feature>
<dbReference type="NCBIfam" id="TIGR00254">
    <property type="entry name" value="GGDEF"/>
    <property type="match status" value="1"/>
</dbReference>
<feature type="transmembrane region" description="Helical" evidence="4">
    <location>
        <begin position="81"/>
        <end position="101"/>
    </location>
</feature>
<accession>A0A545TVK8</accession>
<comment type="catalytic activity">
    <reaction evidence="3">
        <text>2 GTP = 3',3'-c-di-GMP + 2 diphosphate</text>
        <dbReference type="Rhea" id="RHEA:24898"/>
        <dbReference type="ChEBI" id="CHEBI:33019"/>
        <dbReference type="ChEBI" id="CHEBI:37565"/>
        <dbReference type="ChEBI" id="CHEBI:58805"/>
        <dbReference type="EC" id="2.7.7.65"/>
    </reaction>
</comment>
<dbReference type="RefSeq" id="WP_142903919.1">
    <property type="nucleotide sequence ID" value="NZ_ML660091.1"/>
</dbReference>
<gene>
    <name evidence="6" type="ORF">FKG94_09165</name>
</gene>
<feature type="transmembrane region" description="Helical" evidence="4">
    <location>
        <begin position="129"/>
        <end position="146"/>
    </location>
</feature>
<dbReference type="PANTHER" id="PTHR45138">
    <property type="entry name" value="REGULATORY COMPONENTS OF SENSORY TRANSDUCTION SYSTEM"/>
    <property type="match status" value="1"/>
</dbReference>
<dbReference type="GO" id="GO:0052621">
    <property type="term" value="F:diguanylate cyclase activity"/>
    <property type="evidence" value="ECO:0007669"/>
    <property type="project" value="UniProtKB-EC"/>
</dbReference>
<dbReference type="InterPro" id="IPR043128">
    <property type="entry name" value="Rev_trsase/Diguanyl_cyclase"/>
</dbReference>
<keyword evidence="4" id="KW-0812">Transmembrane</keyword>
<feature type="transmembrane region" description="Helical" evidence="4">
    <location>
        <begin position="57"/>
        <end position="76"/>
    </location>
</feature>
<reference evidence="6 7" key="1">
    <citation type="submission" date="2019-06" db="EMBL/GenBank/DDBJ databases">
        <title>Whole genome sequence for Cellvibrionaceae sp. R142.</title>
        <authorList>
            <person name="Wang G."/>
        </authorList>
    </citation>
    <scope>NUCLEOTIDE SEQUENCE [LARGE SCALE GENOMIC DNA]</scope>
    <source>
        <strain evidence="6 7">R142</strain>
    </source>
</reference>
<comment type="cofactor">
    <cofactor evidence="1">
        <name>Mg(2+)</name>
        <dbReference type="ChEBI" id="CHEBI:18420"/>
    </cofactor>
</comment>
<dbReference type="CDD" id="cd01949">
    <property type="entry name" value="GGDEF"/>
    <property type="match status" value="1"/>
</dbReference>
<dbReference type="SUPFAM" id="SSF55073">
    <property type="entry name" value="Nucleotide cyclase"/>
    <property type="match status" value="1"/>
</dbReference>
<comment type="caution">
    <text evidence="6">The sequence shown here is derived from an EMBL/GenBank/DDBJ whole genome shotgun (WGS) entry which is preliminary data.</text>
</comment>
<dbReference type="InterPro" id="IPR029787">
    <property type="entry name" value="Nucleotide_cyclase"/>
</dbReference>
<dbReference type="SMART" id="SM00267">
    <property type="entry name" value="GGDEF"/>
    <property type="match status" value="1"/>
</dbReference>
<feature type="transmembrane region" description="Helical" evidence="4">
    <location>
        <begin position="33"/>
        <end position="51"/>
    </location>
</feature>
<evidence type="ECO:0000313" key="6">
    <source>
        <dbReference type="EMBL" id="TQV81258.1"/>
    </source>
</evidence>
<evidence type="ECO:0000256" key="3">
    <source>
        <dbReference type="ARBA" id="ARBA00034247"/>
    </source>
</evidence>
<dbReference type="EMBL" id="VHSG01000008">
    <property type="protein sequence ID" value="TQV81258.1"/>
    <property type="molecule type" value="Genomic_DNA"/>
</dbReference>
<feature type="domain" description="GGDEF" evidence="5">
    <location>
        <begin position="229"/>
        <end position="360"/>
    </location>
</feature>
<organism evidence="6 7">
    <name type="scientific">Exilibacterium tricleocarpae</name>
    <dbReference type="NCBI Taxonomy" id="2591008"/>
    <lineage>
        <taxon>Bacteria</taxon>
        <taxon>Pseudomonadati</taxon>
        <taxon>Pseudomonadota</taxon>
        <taxon>Gammaproteobacteria</taxon>
        <taxon>Cellvibrionales</taxon>
        <taxon>Cellvibrionaceae</taxon>
        <taxon>Exilibacterium</taxon>
    </lineage>
</organism>
<dbReference type="OrthoDB" id="9812260at2"/>
<dbReference type="EC" id="2.7.7.65" evidence="2"/>
<evidence type="ECO:0000256" key="4">
    <source>
        <dbReference type="SAM" id="Phobius"/>
    </source>
</evidence>
<dbReference type="PANTHER" id="PTHR45138:SF9">
    <property type="entry name" value="DIGUANYLATE CYCLASE DGCM-RELATED"/>
    <property type="match status" value="1"/>
</dbReference>
<protein>
    <recommendedName>
        <fullName evidence="2">diguanylate cyclase</fullName>
        <ecNumber evidence="2">2.7.7.65</ecNumber>
    </recommendedName>
</protein>
<evidence type="ECO:0000256" key="2">
    <source>
        <dbReference type="ARBA" id="ARBA00012528"/>
    </source>
</evidence>
<dbReference type="Pfam" id="PF00990">
    <property type="entry name" value="GGDEF"/>
    <property type="match status" value="1"/>
</dbReference>
<dbReference type="FunFam" id="3.30.70.270:FF:000001">
    <property type="entry name" value="Diguanylate cyclase domain protein"/>
    <property type="match status" value="1"/>
</dbReference>
<proteinExistence type="predicted"/>
<dbReference type="InterPro" id="IPR000160">
    <property type="entry name" value="GGDEF_dom"/>
</dbReference>
<dbReference type="InterPro" id="IPR050469">
    <property type="entry name" value="Diguanylate_Cyclase"/>
</dbReference>
<keyword evidence="7" id="KW-1185">Reference proteome</keyword>
<dbReference type="AlphaFoldDB" id="A0A545TVK8"/>